<dbReference type="Gene3D" id="2.40.40.20">
    <property type="match status" value="1"/>
</dbReference>
<dbReference type="OrthoDB" id="1808596at2"/>
<dbReference type="AlphaFoldDB" id="A0A3G1KNJ9"/>
<name>A0A3G1KNJ9_FORW1</name>
<dbReference type="Proteomes" id="UP000323521">
    <property type="component" value="Chromosome"/>
</dbReference>
<sequence>MGSITGLLITVRTGRQGAAMEKGKLSAEYEEEISSLSLNPEDFAFLKLASDRRAILKSAAGEVPVVCRSAEGPRGLFFLPLGPVANRLIGAETYGTGVPDFKGIPVLIRADYSHMEGAKGKEGIKDGCDPT</sequence>
<gene>
    <name evidence="1" type="ORF">DCMF_03890</name>
</gene>
<reference evidence="1 2" key="1">
    <citation type="submission" date="2016-10" db="EMBL/GenBank/DDBJ databases">
        <title>Complete Genome Sequence of Peptococcaceae strain DCMF.</title>
        <authorList>
            <person name="Edwards R.J."/>
            <person name="Holland S.I."/>
            <person name="Deshpande N.P."/>
            <person name="Wong Y.K."/>
            <person name="Ertan H."/>
            <person name="Manefield M."/>
            <person name="Russell T.L."/>
            <person name="Lee M.J."/>
        </authorList>
    </citation>
    <scope>NUCLEOTIDE SEQUENCE [LARGE SCALE GENOMIC DNA]</scope>
    <source>
        <strain evidence="1 2">DCMF</strain>
    </source>
</reference>
<dbReference type="EMBL" id="CP017634">
    <property type="protein sequence ID" value="ATW24044.1"/>
    <property type="molecule type" value="Genomic_DNA"/>
</dbReference>
<keyword evidence="2" id="KW-1185">Reference proteome</keyword>
<organism evidence="1 2">
    <name type="scientific">Formimonas warabiya</name>
    <dbReference type="NCBI Taxonomy" id="1761012"/>
    <lineage>
        <taxon>Bacteria</taxon>
        <taxon>Bacillati</taxon>
        <taxon>Bacillota</taxon>
        <taxon>Clostridia</taxon>
        <taxon>Eubacteriales</taxon>
        <taxon>Peptococcaceae</taxon>
        <taxon>Candidatus Formimonas</taxon>
    </lineage>
</organism>
<dbReference type="SUPFAM" id="SSF50692">
    <property type="entry name" value="ADC-like"/>
    <property type="match status" value="1"/>
</dbReference>
<dbReference type="KEGG" id="fwa:DCMF_03890"/>
<accession>A0A3G1KNJ9</accession>
<evidence type="ECO:0000313" key="1">
    <source>
        <dbReference type="EMBL" id="ATW24044.1"/>
    </source>
</evidence>
<evidence type="ECO:0000313" key="2">
    <source>
        <dbReference type="Proteomes" id="UP000323521"/>
    </source>
</evidence>
<proteinExistence type="predicted"/>
<dbReference type="InterPro" id="IPR009010">
    <property type="entry name" value="Asp_de-COase-like_dom_sf"/>
</dbReference>
<protein>
    <submittedName>
        <fullName evidence="1">Uncharacterized protein</fullName>
    </submittedName>
</protein>
<dbReference type="RefSeq" id="WP_148133220.1">
    <property type="nucleotide sequence ID" value="NZ_CP017634.1"/>
</dbReference>